<evidence type="ECO:0000313" key="1">
    <source>
        <dbReference type="EMBL" id="GBM31686.1"/>
    </source>
</evidence>
<accession>A0A4Y2EUK1</accession>
<dbReference type="Proteomes" id="UP000499080">
    <property type="component" value="Unassembled WGS sequence"/>
</dbReference>
<dbReference type="EMBL" id="BGPR01000690">
    <property type="protein sequence ID" value="GBM31686.1"/>
    <property type="molecule type" value="Genomic_DNA"/>
</dbReference>
<sequence>MQLQQFVQFGALLYSKAWIEAPLAAETTGNDLKLWKDLKKYEVIDSEIAIVPKKVLENHLWYLSDELVGLALFSDRVSTKDKGQILEGIKNTKDSRNARGPGKLNIIKDNASLGDFALERTIELFSHFNINDSFLKEYHQKNGRKIAAIE</sequence>
<evidence type="ECO:0000313" key="2">
    <source>
        <dbReference type="Proteomes" id="UP000499080"/>
    </source>
</evidence>
<gene>
    <name evidence="1" type="ORF">AVEN_101299_1</name>
</gene>
<reference evidence="1 2" key="1">
    <citation type="journal article" date="2019" name="Sci. Rep.">
        <title>Orb-weaving spider Araneus ventricosus genome elucidates the spidroin gene catalogue.</title>
        <authorList>
            <person name="Kono N."/>
            <person name="Nakamura H."/>
            <person name="Ohtoshi R."/>
            <person name="Moran D.A.P."/>
            <person name="Shinohara A."/>
            <person name="Yoshida Y."/>
            <person name="Fujiwara M."/>
            <person name="Mori M."/>
            <person name="Tomita M."/>
            <person name="Arakawa K."/>
        </authorList>
    </citation>
    <scope>NUCLEOTIDE SEQUENCE [LARGE SCALE GENOMIC DNA]</scope>
</reference>
<keyword evidence="2" id="KW-1185">Reference proteome</keyword>
<dbReference type="OrthoDB" id="6626714at2759"/>
<comment type="caution">
    <text evidence="1">The sequence shown here is derived from an EMBL/GenBank/DDBJ whole genome shotgun (WGS) entry which is preliminary data.</text>
</comment>
<name>A0A4Y2EUK1_ARAVE</name>
<protein>
    <submittedName>
        <fullName evidence="1">Uncharacterized protein</fullName>
    </submittedName>
</protein>
<organism evidence="1 2">
    <name type="scientific">Araneus ventricosus</name>
    <name type="common">Orbweaver spider</name>
    <name type="synonym">Epeira ventricosa</name>
    <dbReference type="NCBI Taxonomy" id="182803"/>
    <lineage>
        <taxon>Eukaryota</taxon>
        <taxon>Metazoa</taxon>
        <taxon>Ecdysozoa</taxon>
        <taxon>Arthropoda</taxon>
        <taxon>Chelicerata</taxon>
        <taxon>Arachnida</taxon>
        <taxon>Araneae</taxon>
        <taxon>Araneomorphae</taxon>
        <taxon>Entelegynae</taxon>
        <taxon>Araneoidea</taxon>
        <taxon>Araneidae</taxon>
        <taxon>Araneus</taxon>
    </lineage>
</organism>
<proteinExistence type="predicted"/>
<dbReference type="AlphaFoldDB" id="A0A4Y2EUK1"/>